<dbReference type="InterPro" id="IPR036388">
    <property type="entry name" value="WH-like_DNA-bd_sf"/>
</dbReference>
<gene>
    <name evidence="6" type="ORF">J2W36_004977</name>
</gene>
<dbReference type="PANTHER" id="PTHR30427">
    <property type="entry name" value="TRANSCRIPTIONAL ACTIVATOR PROTEIN LYSR"/>
    <property type="match status" value="1"/>
</dbReference>
<name>A0ABT9SEA9_9BURK</name>
<reference evidence="6 7" key="1">
    <citation type="submission" date="2023-07" db="EMBL/GenBank/DDBJ databases">
        <title>Sorghum-associated microbial communities from plants grown in Nebraska, USA.</title>
        <authorList>
            <person name="Schachtman D."/>
        </authorList>
    </citation>
    <scope>NUCLEOTIDE SEQUENCE [LARGE SCALE GENOMIC DNA]</scope>
    <source>
        <strain evidence="6 7">DS1607</strain>
    </source>
</reference>
<dbReference type="PANTHER" id="PTHR30427:SF1">
    <property type="entry name" value="TRANSCRIPTIONAL ACTIVATOR PROTEIN LYSR"/>
    <property type="match status" value="1"/>
</dbReference>
<dbReference type="InterPro" id="IPR036390">
    <property type="entry name" value="WH_DNA-bd_sf"/>
</dbReference>
<dbReference type="PRINTS" id="PR00039">
    <property type="entry name" value="HTHLYSR"/>
</dbReference>
<dbReference type="Gene3D" id="1.10.10.10">
    <property type="entry name" value="Winged helix-like DNA-binding domain superfamily/Winged helix DNA-binding domain"/>
    <property type="match status" value="1"/>
</dbReference>
<keyword evidence="4" id="KW-0804">Transcription</keyword>
<dbReference type="Gene3D" id="3.40.190.290">
    <property type="match status" value="1"/>
</dbReference>
<proteinExistence type="inferred from homology"/>
<evidence type="ECO:0000313" key="6">
    <source>
        <dbReference type="EMBL" id="MDP9902700.1"/>
    </source>
</evidence>
<evidence type="ECO:0000259" key="5">
    <source>
        <dbReference type="PROSITE" id="PS50931"/>
    </source>
</evidence>
<feature type="domain" description="HTH lysR-type" evidence="5">
    <location>
        <begin position="1"/>
        <end position="58"/>
    </location>
</feature>
<keyword evidence="2" id="KW-0805">Transcription regulation</keyword>
<evidence type="ECO:0000256" key="3">
    <source>
        <dbReference type="ARBA" id="ARBA00023125"/>
    </source>
</evidence>
<keyword evidence="7" id="KW-1185">Reference proteome</keyword>
<evidence type="ECO:0000313" key="7">
    <source>
        <dbReference type="Proteomes" id="UP001226867"/>
    </source>
</evidence>
<dbReference type="InterPro" id="IPR000847">
    <property type="entry name" value="LysR_HTH_N"/>
</dbReference>
<dbReference type="InterPro" id="IPR005119">
    <property type="entry name" value="LysR_subst-bd"/>
</dbReference>
<comment type="similarity">
    <text evidence="1">Belongs to the LysR transcriptional regulatory family.</text>
</comment>
<dbReference type="PROSITE" id="PS50931">
    <property type="entry name" value="HTH_LYSR"/>
    <property type="match status" value="1"/>
</dbReference>
<dbReference type="SUPFAM" id="SSF53850">
    <property type="entry name" value="Periplasmic binding protein-like II"/>
    <property type="match status" value="1"/>
</dbReference>
<accession>A0ABT9SEA9</accession>
<dbReference type="GO" id="GO:0003677">
    <property type="term" value="F:DNA binding"/>
    <property type="evidence" value="ECO:0007669"/>
    <property type="project" value="UniProtKB-KW"/>
</dbReference>
<comment type="caution">
    <text evidence="6">The sequence shown here is derived from an EMBL/GenBank/DDBJ whole genome shotgun (WGS) entry which is preliminary data.</text>
</comment>
<organism evidence="6 7">
    <name type="scientific">Variovorax ginsengisoli</name>
    <dbReference type="NCBI Taxonomy" id="363844"/>
    <lineage>
        <taxon>Bacteria</taxon>
        <taxon>Pseudomonadati</taxon>
        <taxon>Pseudomonadota</taxon>
        <taxon>Betaproteobacteria</taxon>
        <taxon>Burkholderiales</taxon>
        <taxon>Comamonadaceae</taxon>
        <taxon>Variovorax</taxon>
    </lineage>
</organism>
<dbReference type="SUPFAM" id="SSF46785">
    <property type="entry name" value="Winged helix' DNA-binding domain"/>
    <property type="match status" value="1"/>
</dbReference>
<evidence type="ECO:0000256" key="4">
    <source>
        <dbReference type="ARBA" id="ARBA00023163"/>
    </source>
</evidence>
<dbReference type="RefSeq" id="WP_307692433.1">
    <property type="nucleotide sequence ID" value="NZ_JAUSRO010000020.1"/>
</dbReference>
<dbReference type="Pfam" id="PF00126">
    <property type="entry name" value="HTH_1"/>
    <property type="match status" value="1"/>
</dbReference>
<dbReference type="EMBL" id="JAUSRO010000020">
    <property type="protein sequence ID" value="MDP9902700.1"/>
    <property type="molecule type" value="Genomic_DNA"/>
</dbReference>
<dbReference type="Pfam" id="PF03466">
    <property type="entry name" value="LysR_substrate"/>
    <property type="match status" value="1"/>
</dbReference>
<evidence type="ECO:0000256" key="1">
    <source>
        <dbReference type="ARBA" id="ARBA00009437"/>
    </source>
</evidence>
<dbReference type="Proteomes" id="UP001226867">
    <property type="component" value="Unassembled WGS sequence"/>
</dbReference>
<evidence type="ECO:0000256" key="2">
    <source>
        <dbReference type="ARBA" id="ARBA00023015"/>
    </source>
</evidence>
<keyword evidence="3 6" id="KW-0238">DNA-binding</keyword>
<protein>
    <submittedName>
        <fullName evidence="6">DNA-binding transcriptional LysR family regulator</fullName>
    </submittedName>
</protein>
<sequence>MELRQLEAFAAVMSTGTMTGAARLLARSQPAVTRLVQELEAEIGYPLFTRHGPRVTPTEQAFLLYEDVERALGSLQQIHLRAAEIARGEAQPLLLAATSALALGLLPQALRRVEAHSGAVPIQLRSASPEQVVHAVLNGAVQLGASSLPLEHRGLDVHWIGQMPCLAVLPEDDPLAAHDVVPLALLAQRRIVTMSNPFRLRRRLDATLARAGHLPTRSDALIETNSSVNAQALARAGLGVAVLEPLTAYGAPLQGLAVRPLDTDIPFVFGVITPQGRPVAPPVRALIDALLDAATALPHFVRHEPSAHGALLQTLYGDDEPSDLPE</sequence>